<protein>
    <recommendedName>
        <fullName evidence="5">dolichyl-phosphate beta-glucosyltransferase</fullName>
        <ecNumber evidence="5">2.4.1.117</ecNumber>
    </recommendedName>
</protein>
<evidence type="ECO:0000256" key="7">
    <source>
        <dbReference type="ARBA" id="ARBA00022679"/>
    </source>
</evidence>
<evidence type="ECO:0000259" key="15">
    <source>
        <dbReference type="Pfam" id="PF00535"/>
    </source>
</evidence>
<comment type="catalytic activity">
    <reaction evidence="13">
        <text>a di-trans,poly-cis-dolichyl phosphate + UDP-alpha-D-glucose = a di-trans,poly-cis-dolichyl beta-D-glucosyl phosphate + UDP</text>
        <dbReference type="Rhea" id="RHEA:15401"/>
        <dbReference type="Rhea" id="RHEA-COMP:19498"/>
        <dbReference type="Rhea" id="RHEA-COMP:19502"/>
        <dbReference type="ChEBI" id="CHEBI:57525"/>
        <dbReference type="ChEBI" id="CHEBI:57683"/>
        <dbReference type="ChEBI" id="CHEBI:58223"/>
        <dbReference type="ChEBI" id="CHEBI:58885"/>
        <dbReference type="EC" id="2.4.1.117"/>
    </reaction>
    <physiologicalReaction direction="left-to-right" evidence="13">
        <dbReference type="Rhea" id="RHEA:15402"/>
    </physiologicalReaction>
</comment>
<feature type="transmembrane region" description="Helical" evidence="14">
    <location>
        <begin position="342"/>
        <end position="364"/>
    </location>
</feature>
<dbReference type="Pfam" id="PF00535">
    <property type="entry name" value="Glycos_transf_2"/>
    <property type="match status" value="1"/>
</dbReference>
<evidence type="ECO:0000313" key="18">
    <source>
        <dbReference type="Proteomes" id="UP001165074"/>
    </source>
</evidence>
<evidence type="ECO:0000256" key="5">
    <source>
        <dbReference type="ARBA" id="ARBA00012583"/>
    </source>
</evidence>
<reference evidence="17" key="1">
    <citation type="submission" date="2023-03" db="EMBL/GenBank/DDBJ databases">
        <title>Actinoallomurus iriomotensis NBRC 103684.</title>
        <authorList>
            <person name="Ichikawa N."/>
            <person name="Sato H."/>
            <person name="Tonouchi N."/>
        </authorList>
    </citation>
    <scope>NUCLEOTIDE SEQUENCE</scope>
    <source>
        <strain evidence="17">NBRC 103684</strain>
    </source>
</reference>
<comment type="similarity">
    <text evidence="4">Belongs to the glycosyltransferase 2 family.</text>
</comment>
<keyword evidence="7" id="KW-0808">Transferase</keyword>
<evidence type="ECO:0000256" key="12">
    <source>
        <dbReference type="ARBA" id="ARBA00023136"/>
    </source>
</evidence>
<comment type="subcellular location">
    <subcellularLocation>
        <location evidence="2">Endoplasmic reticulum membrane</location>
        <topology evidence="2">Single-pass membrane protein</topology>
    </subcellularLocation>
    <subcellularLocation>
        <location evidence="1">Membrane</location>
        <topology evidence="1">Multi-pass membrane protein</topology>
    </subcellularLocation>
</comment>
<dbReference type="InterPro" id="IPR007267">
    <property type="entry name" value="GtrA_DPMS_TM"/>
</dbReference>
<evidence type="ECO:0000256" key="9">
    <source>
        <dbReference type="ARBA" id="ARBA00022824"/>
    </source>
</evidence>
<dbReference type="CDD" id="cd04188">
    <property type="entry name" value="DPG_synthase"/>
    <property type="match status" value="1"/>
</dbReference>
<keyword evidence="12 14" id="KW-0472">Membrane</keyword>
<evidence type="ECO:0000313" key="17">
    <source>
        <dbReference type="EMBL" id="GLY90075.1"/>
    </source>
</evidence>
<keyword evidence="18" id="KW-1185">Reference proteome</keyword>
<organism evidence="17 18">
    <name type="scientific">Actinoallomurus iriomotensis</name>
    <dbReference type="NCBI Taxonomy" id="478107"/>
    <lineage>
        <taxon>Bacteria</taxon>
        <taxon>Bacillati</taxon>
        <taxon>Actinomycetota</taxon>
        <taxon>Actinomycetes</taxon>
        <taxon>Streptosporangiales</taxon>
        <taxon>Thermomonosporaceae</taxon>
        <taxon>Actinoallomurus</taxon>
    </lineage>
</organism>
<evidence type="ECO:0000256" key="11">
    <source>
        <dbReference type="ARBA" id="ARBA00022989"/>
    </source>
</evidence>
<evidence type="ECO:0000256" key="8">
    <source>
        <dbReference type="ARBA" id="ARBA00022692"/>
    </source>
</evidence>
<evidence type="ECO:0000256" key="14">
    <source>
        <dbReference type="SAM" id="Phobius"/>
    </source>
</evidence>
<keyword evidence="10" id="KW-0735">Signal-anchor</keyword>
<sequence>MSEISLSAGPQARPGMVFEARGPLIEIVIPVYNEEHILAASVRRLHTYLLETFPYRFVITIVDNASTDGTWDVASGLALRFSEVEAVRLPQKGRGRALRHVWGTSVADVVAYMDVDLSTDLDAFLPLIAPLVSGHSDLAIGSRLSRGSAVVRGPRREVISRIYNLMLRTTLAARFSDAQCGFKAGRAEIVRALLPAVEDEGWFFDTELLLLAERNGLRIHEVPVDWVDDPDSRVDVVRTALDDLRGMLRMGRRWLAGALRVQVPSRRLPAGMRAQVPSFAVIGLVSTIAQLVLYGLLRLFMPVVLANVVSYFLAAIANTAANRRFTFGVVGTRRIVRHQLEGGVAFLVGLGVSTLGLFAVHAAWPHASRFVELAALLALNLFAAAIRFALLRAWVFHPRRTPDLEEETR</sequence>
<name>A0A9W6S830_9ACTN</name>
<evidence type="ECO:0000256" key="10">
    <source>
        <dbReference type="ARBA" id="ARBA00022968"/>
    </source>
</evidence>
<dbReference type="GO" id="GO:0004581">
    <property type="term" value="F:dolichyl-phosphate beta-glucosyltransferase activity"/>
    <property type="evidence" value="ECO:0007669"/>
    <property type="project" value="UniProtKB-EC"/>
</dbReference>
<comment type="pathway">
    <text evidence="3">Protein modification; protein glycosylation.</text>
</comment>
<evidence type="ECO:0000256" key="2">
    <source>
        <dbReference type="ARBA" id="ARBA00004389"/>
    </source>
</evidence>
<dbReference type="EMBL" id="BSTK01000015">
    <property type="protein sequence ID" value="GLY90075.1"/>
    <property type="molecule type" value="Genomic_DNA"/>
</dbReference>
<evidence type="ECO:0000256" key="3">
    <source>
        <dbReference type="ARBA" id="ARBA00004922"/>
    </source>
</evidence>
<dbReference type="GO" id="GO:0016020">
    <property type="term" value="C:membrane"/>
    <property type="evidence" value="ECO:0007669"/>
    <property type="project" value="UniProtKB-SubCell"/>
</dbReference>
<dbReference type="Gene3D" id="3.90.550.10">
    <property type="entry name" value="Spore Coat Polysaccharide Biosynthesis Protein SpsA, Chain A"/>
    <property type="match status" value="1"/>
</dbReference>
<dbReference type="EC" id="2.4.1.117" evidence="5"/>
<accession>A0A9W6S830</accession>
<feature type="domain" description="Glycosyltransferase 2-like" evidence="15">
    <location>
        <begin position="27"/>
        <end position="193"/>
    </location>
</feature>
<dbReference type="GO" id="GO:0006487">
    <property type="term" value="P:protein N-linked glycosylation"/>
    <property type="evidence" value="ECO:0007669"/>
    <property type="project" value="TreeGrafter"/>
</dbReference>
<evidence type="ECO:0000256" key="1">
    <source>
        <dbReference type="ARBA" id="ARBA00004141"/>
    </source>
</evidence>
<proteinExistence type="inferred from homology"/>
<comment type="caution">
    <text evidence="17">The sequence shown here is derived from an EMBL/GenBank/DDBJ whole genome shotgun (WGS) entry which is preliminary data.</text>
</comment>
<keyword evidence="9" id="KW-0256">Endoplasmic reticulum</keyword>
<evidence type="ECO:0000256" key="4">
    <source>
        <dbReference type="ARBA" id="ARBA00006739"/>
    </source>
</evidence>
<feature type="transmembrane region" description="Helical" evidence="14">
    <location>
        <begin position="303"/>
        <end position="321"/>
    </location>
</feature>
<dbReference type="Proteomes" id="UP001165074">
    <property type="component" value="Unassembled WGS sequence"/>
</dbReference>
<dbReference type="GO" id="GO:0000271">
    <property type="term" value="P:polysaccharide biosynthetic process"/>
    <property type="evidence" value="ECO:0007669"/>
    <property type="project" value="InterPro"/>
</dbReference>
<dbReference type="RefSeq" id="WP_285580717.1">
    <property type="nucleotide sequence ID" value="NZ_BSTK01000015.1"/>
</dbReference>
<keyword evidence="8 14" id="KW-0812">Transmembrane</keyword>
<evidence type="ECO:0000256" key="13">
    <source>
        <dbReference type="ARBA" id="ARBA00045097"/>
    </source>
</evidence>
<dbReference type="SUPFAM" id="SSF53448">
    <property type="entry name" value="Nucleotide-diphospho-sugar transferases"/>
    <property type="match status" value="1"/>
</dbReference>
<feature type="domain" description="GtrA/DPMS transmembrane" evidence="16">
    <location>
        <begin position="279"/>
        <end position="396"/>
    </location>
</feature>
<evidence type="ECO:0000256" key="6">
    <source>
        <dbReference type="ARBA" id="ARBA00022676"/>
    </source>
</evidence>
<dbReference type="InterPro" id="IPR029044">
    <property type="entry name" value="Nucleotide-diphossugar_trans"/>
</dbReference>
<dbReference type="PANTHER" id="PTHR10859:SF91">
    <property type="entry name" value="DOLICHYL-PHOSPHATE BETA-GLUCOSYLTRANSFERASE"/>
    <property type="match status" value="1"/>
</dbReference>
<dbReference type="Pfam" id="PF04138">
    <property type="entry name" value="GtrA_DPMS_TM"/>
    <property type="match status" value="1"/>
</dbReference>
<dbReference type="AlphaFoldDB" id="A0A9W6S830"/>
<dbReference type="InterPro" id="IPR035518">
    <property type="entry name" value="DPG_synthase"/>
</dbReference>
<feature type="transmembrane region" description="Helical" evidence="14">
    <location>
        <begin position="370"/>
        <end position="390"/>
    </location>
</feature>
<dbReference type="PANTHER" id="PTHR10859">
    <property type="entry name" value="GLYCOSYL TRANSFERASE"/>
    <property type="match status" value="1"/>
</dbReference>
<dbReference type="InterPro" id="IPR001173">
    <property type="entry name" value="Glyco_trans_2-like"/>
</dbReference>
<evidence type="ECO:0000259" key="16">
    <source>
        <dbReference type="Pfam" id="PF04138"/>
    </source>
</evidence>
<keyword evidence="6" id="KW-0328">Glycosyltransferase</keyword>
<gene>
    <name evidence="17" type="ORF">Airi02_080040</name>
</gene>
<keyword evidence="11 14" id="KW-1133">Transmembrane helix</keyword>